<dbReference type="InterPro" id="IPR017959">
    <property type="entry name" value="Asn/Gln-tRNA_amidoTrfase_suB/E"/>
</dbReference>
<sequence length="536" mass="60126">MVCDTEDLFHKKSVARRFRFLKTTFRDRSPRIKDKNPQSVLDDNPEKEIQLAEFETIIGLEVHAQLNTESKIFSTSATKFGSPPNSQTNPVCLGLPGALPVLNESVLEKAIMAGIAFGCDIALFTKFDRKNYFYPDLPKGYQISQFDKPICTGGGVTFTIKGEESPRYVRLTRIHMEEDAGKLIHSADPNIPQSYVDLNRAGTPLIEIVSEPDMRSSDEAYYYLNSLKSILKYIRVSDCNMEEGSLRCDANVSIRPKGSDKFGTRVEIKNLNSFKAVKAAIDYEVEWQTEMALEGKTFQQQTKLWDSVANKTVTMRTKEMSHDYRYFPDPDLPVIILQKETVESVRSKLPELPNERKNRFVEKLGLPKYDAEVLTAEREIADYFEDALKVSGDAKKTSNWVKDEVLGVVNKESITISEFSVSAQRIGGLVKLIADGKISGKIAKTVFEELLTSDKDAEAIVVEKNLIVVRDDKEIERIVDEAIANNQDAVTKYKNGKDRALGAIVGYVMKVSKGKADPELVNQMLLEKLGPLPPKG</sequence>
<comment type="catalytic activity">
    <reaction evidence="9 11">
        <text>L-aspartyl-tRNA(Asn) + L-glutamine + ATP + H2O = L-asparaginyl-tRNA(Asn) + L-glutamate + ADP + phosphate + 2 H(+)</text>
        <dbReference type="Rhea" id="RHEA:14513"/>
        <dbReference type="Rhea" id="RHEA-COMP:9674"/>
        <dbReference type="Rhea" id="RHEA-COMP:9677"/>
        <dbReference type="ChEBI" id="CHEBI:15377"/>
        <dbReference type="ChEBI" id="CHEBI:15378"/>
        <dbReference type="ChEBI" id="CHEBI:29985"/>
        <dbReference type="ChEBI" id="CHEBI:30616"/>
        <dbReference type="ChEBI" id="CHEBI:43474"/>
        <dbReference type="ChEBI" id="CHEBI:58359"/>
        <dbReference type="ChEBI" id="CHEBI:78515"/>
        <dbReference type="ChEBI" id="CHEBI:78516"/>
        <dbReference type="ChEBI" id="CHEBI:456216"/>
    </reaction>
</comment>
<dbReference type="EMBL" id="AFLV02000057">
    <property type="protein sequence ID" value="EKR63715.1"/>
    <property type="molecule type" value="Genomic_DNA"/>
</dbReference>
<evidence type="ECO:0000256" key="1">
    <source>
        <dbReference type="ARBA" id="ARBA00005306"/>
    </source>
</evidence>
<keyword evidence="13" id="KW-0808">Transferase</keyword>
<comment type="subunit">
    <text evidence="2 11">Heterotrimer of A, B and C subunits.</text>
</comment>
<proteinExistence type="inferred from homology"/>
<keyword evidence="6 11" id="KW-0067">ATP-binding</keyword>
<dbReference type="NCBIfam" id="TIGR00133">
    <property type="entry name" value="gatB"/>
    <property type="match status" value="1"/>
</dbReference>
<dbReference type="PANTHER" id="PTHR11659">
    <property type="entry name" value="GLUTAMYL-TRNA GLN AMIDOTRANSFERASE SUBUNIT B MITOCHONDRIAL AND PROKARYOTIC PET112-RELATED"/>
    <property type="match status" value="1"/>
</dbReference>
<dbReference type="NCBIfam" id="NF004012">
    <property type="entry name" value="PRK05477.1-2"/>
    <property type="match status" value="1"/>
</dbReference>
<evidence type="ECO:0000256" key="3">
    <source>
        <dbReference type="ARBA" id="ARBA00016923"/>
    </source>
</evidence>
<gene>
    <name evidence="11 13" type="primary">gatB</name>
    <name evidence="13" type="ORF">LEP1GSC036_4620</name>
</gene>
<keyword evidence="4 11" id="KW-0436">Ligase</keyword>
<evidence type="ECO:0000313" key="13">
    <source>
        <dbReference type="EMBL" id="EKR63715.1"/>
    </source>
</evidence>
<dbReference type="NCBIfam" id="NF004014">
    <property type="entry name" value="PRK05477.1-4"/>
    <property type="match status" value="1"/>
</dbReference>
<protein>
    <recommendedName>
        <fullName evidence="3 11">Aspartyl/glutamyl-tRNA(Asn/Gln) amidotransferase subunit B</fullName>
        <shortName evidence="11">Asp/Glu-ADT subunit B</shortName>
        <ecNumber evidence="11">6.3.5.-</ecNumber>
    </recommendedName>
</protein>
<evidence type="ECO:0000256" key="4">
    <source>
        <dbReference type="ARBA" id="ARBA00022598"/>
    </source>
</evidence>
<dbReference type="InterPro" id="IPR042114">
    <property type="entry name" value="GatB_C_1"/>
</dbReference>
<dbReference type="InterPro" id="IPR023168">
    <property type="entry name" value="GatB_Yqey_C_2"/>
</dbReference>
<dbReference type="InterPro" id="IPR006075">
    <property type="entry name" value="Asn/Gln-tRNA_Trfase_suB/E_cat"/>
</dbReference>
<dbReference type="SUPFAM" id="SSF89095">
    <property type="entry name" value="GatB/YqeY motif"/>
    <property type="match status" value="1"/>
</dbReference>
<dbReference type="GO" id="GO:0070681">
    <property type="term" value="P:glutaminyl-tRNAGln biosynthesis via transamidation"/>
    <property type="evidence" value="ECO:0007669"/>
    <property type="project" value="TreeGrafter"/>
</dbReference>
<dbReference type="FunFam" id="1.10.150.380:FF:000003">
    <property type="entry name" value="Aspartyl/glutamyl-tRNA(Asn/Gln) amidotransferase subunit B"/>
    <property type="match status" value="1"/>
</dbReference>
<evidence type="ECO:0000256" key="9">
    <source>
        <dbReference type="ARBA" id="ARBA00047380"/>
    </source>
</evidence>
<accession>A0A828YYS1</accession>
<dbReference type="GO" id="GO:0006412">
    <property type="term" value="P:translation"/>
    <property type="evidence" value="ECO:0007669"/>
    <property type="project" value="UniProtKB-UniRule"/>
</dbReference>
<comment type="similarity">
    <text evidence="1 11">Belongs to the GatB/GatE family. GatB subfamily.</text>
</comment>
<dbReference type="InterPro" id="IPR003789">
    <property type="entry name" value="Asn/Gln_tRNA_amidoTrase-B-like"/>
</dbReference>
<dbReference type="InterPro" id="IPR004413">
    <property type="entry name" value="GatB"/>
</dbReference>
<dbReference type="HAMAP" id="MF_00121">
    <property type="entry name" value="GatB"/>
    <property type="match status" value="1"/>
</dbReference>
<dbReference type="InterPro" id="IPR017958">
    <property type="entry name" value="Gln-tRNA_amidoTrfase_suB_CS"/>
</dbReference>
<reference evidence="13 14" key="1">
    <citation type="submission" date="2012-10" db="EMBL/GenBank/DDBJ databases">
        <authorList>
            <person name="Harkins D.M."/>
            <person name="Durkin A.S."/>
            <person name="Brinkac L.M."/>
            <person name="Haft D.H."/>
            <person name="Selengut J.D."/>
            <person name="Sanka R."/>
            <person name="DePew J."/>
            <person name="Purushe J."/>
            <person name="Whelen A.C."/>
            <person name="Vinetz J.M."/>
            <person name="Sutton G.G."/>
            <person name="Nierman W.C."/>
            <person name="Fouts D.E."/>
        </authorList>
    </citation>
    <scope>NUCLEOTIDE SEQUENCE [LARGE SCALE GENOMIC DNA]</scope>
    <source>
        <strain evidence="13 14">2006001853</strain>
    </source>
</reference>
<evidence type="ECO:0000259" key="12">
    <source>
        <dbReference type="SMART" id="SM00845"/>
    </source>
</evidence>
<evidence type="ECO:0000313" key="14">
    <source>
        <dbReference type="Proteomes" id="UP000001338"/>
    </source>
</evidence>
<keyword evidence="5 11" id="KW-0547">Nucleotide-binding</keyword>
<feature type="domain" description="Asn/Gln amidotransferase" evidence="12">
    <location>
        <begin position="382"/>
        <end position="529"/>
    </location>
</feature>
<dbReference type="SUPFAM" id="SSF55931">
    <property type="entry name" value="Glutamine synthetase/guanido kinase"/>
    <property type="match status" value="1"/>
</dbReference>
<comment type="caution">
    <text evidence="13">The sequence shown here is derived from an EMBL/GenBank/DDBJ whole genome shotgun (WGS) entry which is preliminary data.</text>
</comment>
<dbReference type="Proteomes" id="UP000001338">
    <property type="component" value="Unassembled WGS sequence"/>
</dbReference>
<dbReference type="GO" id="GO:0050567">
    <property type="term" value="F:glutaminyl-tRNA synthase (glutamine-hydrolyzing) activity"/>
    <property type="evidence" value="ECO:0007669"/>
    <property type="project" value="UniProtKB-UniRule"/>
</dbReference>
<dbReference type="Pfam" id="PF02637">
    <property type="entry name" value="GatB_Yqey"/>
    <property type="match status" value="1"/>
</dbReference>
<evidence type="ECO:0000256" key="7">
    <source>
        <dbReference type="ARBA" id="ARBA00022917"/>
    </source>
</evidence>
<name>A0A828YYS1_9LEPT</name>
<dbReference type="PROSITE" id="PS01234">
    <property type="entry name" value="GATB"/>
    <property type="match status" value="1"/>
</dbReference>
<organism evidence="13 14">
    <name type="scientific">Leptospira weilii str. 2006001853</name>
    <dbReference type="NCBI Taxonomy" id="1001589"/>
    <lineage>
        <taxon>Bacteria</taxon>
        <taxon>Pseudomonadati</taxon>
        <taxon>Spirochaetota</taxon>
        <taxon>Spirochaetia</taxon>
        <taxon>Leptospirales</taxon>
        <taxon>Leptospiraceae</taxon>
        <taxon>Leptospira</taxon>
    </lineage>
</organism>
<dbReference type="GO" id="GO:0005524">
    <property type="term" value="F:ATP binding"/>
    <property type="evidence" value="ECO:0007669"/>
    <property type="project" value="UniProtKB-KW"/>
</dbReference>
<evidence type="ECO:0000256" key="5">
    <source>
        <dbReference type="ARBA" id="ARBA00022741"/>
    </source>
</evidence>
<evidence type="ECO:0000256" key="11">
    <source>
        <dbReference type="HAMAP-Rule" id="MF_00121"/>
    </source>
</evidence>
<dbReference type="Pfam" id="PF02934">
    <property type="entry name" value="GatB_N"/>
    <property type="match status" value="1"/>
</dbReference>
<evidence type="ECO:0000256" key="8">
    <source>
        <dbReference type="ARBA" id="ARBA00024799"/>
    </source>
</evidence>
<evidence type="ECO:0000256" key="6">
    <source>
        <dbReference type="ARBA" id="ARBA00022840"/>
    </source>
</evidence>
<dbReference type="Gene3D" id="1.10.10.410">
    <property type="match status" value="1"/>
</dbReference>
<dbReference type="GO" id="GO:0016740">
    <property type="term" value="F:transferase activity"/>
    <property type="evidence" value="ECO:0007669"/>
    <property type="project" value="UniProtKB-KW"/>
</dbReference>
<dbReference type="EC" id="6.3.5.-" evidence="11"/>
<dbReference type="SMART" id="SM00845">
    <property type="entry name" value="GatB_Yqey"/>
    <property type="match status" value="1"/>
</dbReference>
<evidence type="ECO:0000256" key="2">
    <source>
        <dbReference type="ARBA" id="ARBA00011123"/>
    </source>
</evidence>
<dbReference type="InterPro" id="IPR014746">
    <property type="entry name" value="Gln_synth/guanido_kin_cat_dom"/>
</dbReference>
<dbReference type="FunFam" id="1.10.10.410:FF:000001">
    <property type="entry name" value="Aspartyl/glutamyl-tRNA(Asn/Gln) amidotransferase subunit B"/>
    <property type="match status" value="1"/>
</dbReference>
<dbReference type="AlphaFoldDB" id="A0A828YYS1"/>
<dbReference type="InterPro" id="IPR018027">
    <property type="entry name" value="Asn/Gln_amidotransferase"/>
</dbReference>
<comment type="catalytic activity">
    <reaction evidence="10 11">
        <text>L-glutamyl-tRNA(Gln) + L-glutamine + ATP + H2O = L-glutaminyl-tRNA(Gln) + L-glutamate + ADP + phosphate + H(+)</text>
        <dbReference type="Rhea" id="RHEA:17521"/>
        <dbReference type="Rhea" id="RHEA-COMP:9681"/>
        <dbReference type="Rhea" id="RHEA-COMP:9684"/>
        <dbReference type="ChEBI" id="CHEBI:15377"/>
        <dbReference type="ChEBI" id="CHEBI:15378"/>
        <dbReference type="ChEBI" id="CHEBI:29985"/>
        <dbReference type="ChEBI" id="CHEBI:30616"/>
        <dbReference type="ChEBI" id="CHEBI:43474"/>
        <dbReference type="ChEBI" id="CHEBI:58359"/>
        <dbReference type="ChEBI" id="CHEBI:78520"/>
        <dbReference type="ChEBI" id="CHEBI:78521"/>
        <dbReference type="ChEBI" id="CHEBI:456216"/>
    </reaction>
</comment>
<keyword evidence="7 11" id="KW-0648">Protein biosynthesis</keyword>
<comment type="function">
    <text evidence="8 11">Allows the formation of correctly charged Asn-tRNA(Asn) or Gln-tRNA(Gln) through the transamidation of misacylated Asp-tRNA(Asn) or Glu-tRNA(Gln) in organisms which lack either or both of asparaginyl-tRNA or glutaminyl-tRNA synthetases. The reaction takes place in the presence of glutamine and ATP through an activated phospho-Asp-tRNA(Asn) or phospho-Glu-tRNA(Gln).</text>
</comment>
<dbReference type="PANTHER" id="PTHR11659:SF0">
    <property type="entry name" value="GLUTAMYL-TRNA(GLN) AMIDOTRANSFERASE SUBUNIT B, MITOCHONDRIAL"/>
    <property type="match status" value="1"/>
</dbReference>
<dbReference type="Gene3D" id="1.10.150.380">
    <property type="entry name" value="GatB domain, N-terminal subdomain"/>
    <property type="match status" value="1"/>
</dbReference>
<evidence type="ECO:0000256" key="10">
    <source>
        <dbReference type="ARBA" id="ARBA00047913"/>
    </source>
</evidence>